<dbReference type="Pfam" id="PF06722">
    <property type="entry name" value="EryCIII-like_C"/>
    <property type="match status" value="1"/>
</dbReference>
<reference evidence="5 6" key="1">
    <citation type="submission" date="2019-02" db="EMBL/GenBank/DDBJ databases">
        <title>Draft genome sequence of Amycolatopsis sp. 8-3EHSu isolated from roots of Suaeda maritima.</title>
        <authorList>
            <person name="Duangmal K."/>
            <person name="Chantavorakit T."/>
        </authorList>
    </citation>
    <scope>NUCLEOTIDE SEQUENCE [LARGE SCALE GENOMIC DNA]</scope>
    <source>
        <strain evidence="5 6">8-3EHSu</strain>
    </source>
</reference>
<comment type="pathway">
    <text evidence="1">Antibiotic biosynthesis; vancomycin biosynthesis.</text>
</comment>
<dbReference type="Pfam" id="PF03033">
    <property type="entry name" value="Glyco_transf_28"/>
    <property type="match status" value="1"/>
</dbReference>
<keyword evidence="5" id="KW-0808">Transferase</keyword>
<name>A0A4Q7J3U8_9PSEU</name>
<proteinExistence type="predicted"/>
<evidence type="ECO:0000256" key="2">
    <source>
        <dbReference type="ARBA" id="ARBA00023194"/>
    </source>
</evidence>
<dbReference type="GO" id="GO:0005975">
    <property type="term" value="P:carbohydrate metabolic process"/>
    <property type="evidence" value="ECO:0007669"/>
    <property type="project" value="InterPro"/>
</dbReference>
<dbReference type="Gene3D" id="3.40.50.2000">
    <property type="entry name" value="Glycogen Phosphorylase B"/>
    <property type="match status" value="2"/>
</dbReference>
<dbReference type="RefSeq" id="WP_130478226.1">
    <property type="nucleotide sequence ID" value="NZ_SFCC01000014.1"/>
</dbReference>
<accession>A0A4Q7J3U8</accession>
<dbReference type="PANTHER" id="PTHR48050">
    <property type="entry name" value="STEROL 3-BETA-GLUCOSYLTRANSFERASE"/>
    <property type="match status" value="1"/>
</dbReference>
<feature type="domain" description="Glycosyltransferase family 28 N-terminal" evidence="3">
    <location>
        <begin position="3"/>
        <end position="60"/>
    </location>
</feature>
<dbReference type="CDD" id="cd03784">
    <property type="entry name" value="GT1_Gtf-like"/>
    <property type="match status" value="1"/>
</dbReference>
<dbReference type="EMBL" id="SFCC01000014">
    <property type="protein sequence ID" value="RZQ61013.1"/>
    <property type="molecule type" value="Genomic_DNA"/>
</dbReference>
<evidence type="ECO:0000259" key="3">
    <source>
        <dbReference type="Pfam" id="PF03033"/>
    </source>
</evidence>
<dbReference type="InterPro" id="IPR010610">
    <property type="entry name" value="EryCIII-like_C"/>
</dbReference>
<keyword evidence="6" id="KW-1185">Reference proteome</keyword>
<gene>
    <name evidence="5" type="ORF">EWH70_26485</name>
</gene>
<comment type="caution">
    <text evidence="5">The sequence shown here is derived from an EMBL/GenBank/DDBJ whole genome shotgun (WGS) entry which is preliminary data.</text>
</comment>
<keyword evidence="2" id="KW-0045">Antibiotic biosynthesis</keyword>
<dbReference type="UniPathway" id="UPA00162"/>
<dbReference type="InterPro" id="IPR050426">
    <property type="entry name" value="Glycosyltransferase_28"/>
</dbReference>
<organism evidence="5 6">
    <name type="scientific">Amycolatopsis suaedae</name>
    <dbReference type="NCBI Taxonomy" id="2510978"/>
    <lineage>
        <taxon>Bacteria</taxon>
        <taxon>Bacillati</taxon>
        <taxon>Actinomycetota</taxon>
        <taxon>Actinomycetes</taxon>
        <taxon>Pseudonocardiales</taxon>
        <taxon>Pseudonocardiaceae</taxon>
        <taxon>Amycolatopsis</taxon>
    </lineage>
</organism>
<dbReference type="Proteomes" id="UP000292003">
    <property type="component" value="Unassembled WGS sequence"/>
</dbReference>
<evidence type="ECO:0000313" key="5">
    <source>
        <dbReference type="EMBL" id="RZQ61013.1"/>
    </source>
</evidence>
<protein>
    <submittedName>
        <fullName evidence="5">Glycosyltransferase</fullName>
    </submittedName>
</protein>
<dbReference type="OrthoDB" id="3253247at2"/>
<dbReference type="GO" id="GO:0033072">
    <property type="term" value="P:vancomycin biosynthetic process"/>
    <property type="evidence" value="ECO:0007669"/>
    <property type="project" value="UniProtKB-UniPathway"/>
</dbReference>
<dbReference type="GO" id="GO:0008194">
    <property type="term" value="F:UDP-glycosyltransferase activity"/>
    <property type="evidence" value="ECO:0007669"/>
    <property type="project" value="InterPro"/>
</dbReference>
<dbReference type="InterPro" id="IPR002213">
    <property type="entry name" value="UDP_glucos_trans"/>
</dbReference>
<dbReference type="AlphaFoldDB" id="A0A4Q7J3U8"/>
<evidence type="ECO:0000256" key="1">
    <source>
        <dbReference type="ARBA" id="ARBA00004660"/>
    </source>
</evidence>
<dbReference type="GO" id="GO:0016758">
    <property type="term" value="F:hexosyltransferase activity"/>
    <property type="evidence" value="ECO:0007669"/>
    <property type="project" value="InterPro"/>
</dbReference>
<sequence length="428" mass="44595">MNVLIVAVGSMGDLVPYTGLATRLREAGHAVAVATYERFAAVVRRTGAEVRVIPGDPAAEGEWTQAPNSAGAMRRITSGTVALGEHIYAVAEPSDDLILLCQSAICGVHAADRLGIPSAGVFFEPMHPTAAHPPSYLGTGRSLGAVGNRLTGRLVLALGGRLMRGPVRVLRRRLGLPAQSGRALAARMADWPILHAYSPSVLPRPSDWPSALDVTGYLWPSITSPGWTPPADLADFLDAGEPPVFVGFGSRAMSDTESRRVVGIVEEALSRAGVRGVIQAGWARLAGRSAHTFTIRETLTPHDWLFPRMAAVVHHMGAGTAAAGLRAGVPSVGVPILGAQPFWAARIAGLGAGPAPVPYRKLSTTRLADAITAAVSYRSYRDTAAALSERIAGEDGAGAIVTVLDRLVDGDPTGIPPSFPPGAAAKEP</sequence>
<evidence type="ECO:0000313" key="6">
    <source>
        <dbReference type="Proteomes" id="UP000292003"/>
    </source>
</evidence>
<dbReference type="FunFam" id="3.40.50.2000:FF:000009">
    <property type="entry name" value="Sterol 3-beta-glucosyltransferase UGT80A2"/>
    <property type="match status" value="1"/>
</dbReference>
<dbReference type="InterPro" id="IPR004276">
    <property type="entry name" value="GlycoTrans_28_N"/>
</dbReference>
<dbReference type="PANTHER" id="PTHR48050:SF13">
    <property type="entry name" value="STEROL 3-BETA-GLUCOSYLTRANSFERASE UGT80A2"/>
    <property type="match status" value="1"/>
</dbReference>
<feature type="domain" description="Erythromycin biosynthesis protein CIII-like C-terminal" evidence="4">
    <location>
        <begin position="301"/>
        <end position="395"/>
    </location>
</feature>
<dbReference type="SUPFAM" id="SSF53756">
    <property type="entry name" value="UDP-Glycosyltransferase/glycogen phosphorylase"/>
    <property type="match status" value="1"/>
</dbReference>
<evidence type="ECO:0000259" key="4">
    <source>
        <dbReference type="Pfam" id="PF06722"/>
    </source>
</evidence>